<feature type="domain" description="C2H2-type" evidence="2">
    <location>
        <begin position="169"/>
        <end position="196"/>
    </location>
</feature>
<dbReference type="EMBL" id="VXIV02001989">
    <property type="protein sequence ID" value="KAF6028116.1"/>
    <property type="molecule type" value="Genomic_DNA"/>
</dbReference>
<accession>A0A7J7JRQ1</accession>
<keyword evidence="1" id="KW-0479">Metal-binding</keyword>
<evidence type="ECO:0000259" key="2">
    <source>
        <dbReference type="PROSITE" id="PS50157"/>
    </source>
</evidence>
<organism evidence="3 4">
    <name type="scientific">Bugula neritina</name>
    <name type="common">Brown bryozoan</name>
    <name type="synonym">Sertularia neritina</name>
    <dbReference type="NCBI Taxonomy" id="10212"/>
    <lineage>
        <taxon>Eukaryota</taxon>
        <taxon>Metazoa</taxon>
        <taxon>Spiralia</taxon>
        <taxon>Lophotrochozoa</taxon>
        <taxon>Bryozoa</taxon>
        <taxon>Gymnolaemata</taxon>
        <taxon>Cheilostomatida</taxon>
        <taxon>Flustrina</taxon>
        <taxon>Buguloidea</taxon>
        <taxon>Bugulidae</taxon>
        <taxon>Bugula</taxon>
    </lineage>
</organism>
<dbReference type="PROSITE" id="PS00028">
    <property type="entry name" value="ZINC_FINGER_C2H2_1"/>
    <property type="match status" value="1"/>
</dbReference>
<dbReference type="GO" id="GO:0008270">
    <property type="term" value="F:zinc ion binding"/>
    <property type="evidence" value="ECO:0007669"/>
    <property type="project" value="UniProtKB-KW"/>
</dbReference>
<protein>
    <recommendedName>
        <fullName evidence="2">C2H2-type domain-containing protein</fullName>
    </recommendedName>
</protein>
<gene>
    <name evidence="3" type="ORF">EB796_013576</name>
</gene>
<dbReference type="PROSITE" id="PS50157">
    <property type="entry name" value="ZINC_FINGER_C2H2_2"/>
    <property type="match status" value="1"/>
</dbReference>
<reference evidence="3" key="1">
    <citation type="submission" date="2020-06" db="EMBL/GenBank/DDBJ databases">
        <title>Draft genome of Bugula neritina, a colonial animal packing powerful symbionts and potential medicines.</title>
        <authorList>
            <person name="Rayko M."/>
        </authorList>
    </citation>
    <scope>NUCLEOTIDE SEQUENCE [LARGE SCALE GENOMIC DNA]</scope>
    <source>
        <strain evidence="3">Kwan_BN1</strain>
    </source>
</reference>
<name>A0A7J7JRQ1_BUGNE</name>
<proteinExistence type="predicted"/>
<dbReference type="InterPro" id="IPR013087">
    <property type="entry name" value="Znf_C2H2_type"/>
</dbReference>
<keyword evidence="1" id="KW-0863">Zinc-finger</keyword>
<keyword evidence="1" id="KW-0862">Zinc</keyword>
<evidence type="ECO:0000313" key="3">
    <source>
        <dbReference type="EMBL" id="KAF6028116.1"/>
    </source>
</evidence>
<sequence>MPAKKRNHPPATNKEIFVAFVLNKIEETTIKFRNSNLPLDRIVNLLGENEVMFAPLFFPHAKAVEKIAPYVPCYTIPNSIALTVAQLIQHLESVPVAKEGNPPQVMRMFLWPHLCTSKFLTQECKTLPSKLSTSKILSFVGCFCGAKNSLYYLENTDGRGSYCPNCKRYQCLRCGEDFFKEYSYARHLDRNDHKNPNLAVTTEFANRPADFPCKAPKLEDAIKIFLCHVDCEGTAKDAYKVNQYLSKCTKCEAYKCLVCGFYEFTWNNHYVKLANHACRTIQTFSLWQPIRISVSTMFYLICNIVTLHLVESLSRTKLSTKKFSE</sequence>
<evidence type="ECO:0000313" key="4">
    <source>
        <dbReference type="Proteomes" id="UP000593567"/>
    </source>
</evidence>
<dbReference type="Proteomes" id="UP000593567">
    <property type="component" value="Unassembled WGS sequence"/>
</dbReference>
<keyword evidence="4" id="KW-1185">Reference proteome</keyword>
<comment type="caution">
    <text evidence="3">The sequence shown here is derived from an EMBL/GenBank/DDBJ whole genome shotgun (WGS) entry which is preliminary data.</text>
</comment>
<dbReference type="AlphaFoldDB" id="A0A7J7JRQ1"/>
<evidence type="ECO:0000256" key="1">
    <source>
        <dbReference type="PROSITE-ProRule" id="PRU00042"/>
    </source>
</evidence>